<sequence>MTAWWLKKENIKSDFENGLFNLNKRRKVELDTTFSEILPSISKIAEEETSKKPVDKFTQKVLHTFTLNPLGPQNLIRIHFENRNKVVDPTAFYNYQQLLKHTPETVLHKDKSQLKNRSIFQRSLVNTPKSILNKVADPTAEYNNQRTPEPSLRRSIASTPKFILKKKPSSFLEPLTQSHQSQSSFASNFKDQSRQFLDSTTPTYIKERQDILNESGFSKLFNLSLISKKEQGKQMGNISSIFQRFKDRPQLTTDLEIIEQYVSAVKLPSQRSLVPYDESMILNDDDTPDLSFIDDHPFPKRKAPIKKSVEVQPIPVDNEIIQKGLNNSKIYDIDAKRSEREYKSERDEILRNAERMQYEKNGYECEKRRINHEIESEKKFRDWIGAENIVIDIPKGSESFPRMFFCLRLQMFYDQF</sequence>
<reference evidence="2" key="1">
    <citation type="submission" date="2022-11" db="UniProtKB">
        <authorList>
            <consortium name="WormBaseParasite"/>
        </authorList>
    </citation>
    <scope>IDENTIFICATION</scope>
</reference>
<dbReference type="Proteomes" id="UP000887580">
    <property type="component" value="Unplaced"/>
</dbReference>
<proteinExistence type="predicted"/>
<accession>A0AC35FU73</accession>
<evidence type="ECO:0000313" key="1">
    <source>
        <dbReference type="Proteomes" id="UP000887580"/>
    </source>
</evidence>
<organism evidence="1 2">
    <name type="scientific">Panagrolaimus sp. PS1159</name>
    <dbReference type="NCBI Taxonomy" id="55785"/>
    <lineage>
        <taxon>Eukaryota</taxon>
        <taxon>Metazoa</taxon>
        <taxon>Ecdysozoa</taxon>
        <taxon>Nematoda</taxon>
        <taxon>Chromadorea</taxon>
        <taxon>Rhabditida</taxon>
        <taxon>Tylenchina</taxon>
        <taxon>Panagrolaimomorpha</taxon>
        <taxon>Panagrolaimoidea</taxon>
        <taxon>Panagrolaimidae</taxon>
        <taxon>Panagrolaimus</taxon>
    </lineage>
</organism>
<dbReference type="WBParaSite" id="PS1159_v2.g20976.t1">
    <property type="protein sequence ID" value="PS1159_v2.g20976.t1"/>
    <property type="gene ID" value="PS1159_v2.g20976"/>
</dbReference>
<evidence type="ECO:0000313" key="2">
    <source>
        <dbReference type="WBParaSite" id="PS1159_v2.g20976.t1"/>
    </source>
</evidence>
<protein>
    <submittedName>
        <fullName evidence="2">Uncharacterized protein</fullName>
    </submittedName>
</protein>
<name>A0AC35FU73_9BILA</name>